<proteinExistence type="predicted"/>
<organism evidence="2 3">
    <name type="scientific">Coemansia brasiliensis</name>
    <dbReference type="NCBI Taxonomy" id="2650707"/>
    <lineage>
        <taxon>Eukaryota</taxon>
        <taxon>Fungi</taxon>
        <taxon>Fungi incertae sedis</taxon>
        <taxon>Zoopagomycota</taxon>
        <taxon>Kickxellomycotina</taxon>
        <taxon>Kickxellomycetes</taxon>
        <taxon>Kickxellales</taxon>
        <taxon>Kickxellaceae</taxon>
        <taxon>Coemansia</taxon>
    </lineage>
</organism>
<dbReference type="PANTHER" id="PTHR43056:SF5">
    <property type="entry name" value="PEPTIDASE S9 PROLYL OLIGOPEPTIDASE CATALYTIC DOMAIN-CONTAINING PROTEIN"/>
    <property type="match status" value="1"/>
</dbReference>
<dbReference type="PANTHER" id="PTHR43056">
    <property type="entry name" value="PEPTIDASE S9 PROLYL OLIGOPEPTIDASE"/>
    <property type="match status" value="1"/>
</dbReference>
<dbReference type="Pfam" id="PF00326">
    <property type="entry name" value="Peptidase_S9"/>
    <property type="match status" value="1"/>
</dbReference>
<dbReference type="OrthoDB" id="416344at2759"/>
<keyword evidence="3" id="KW-1185">Reference proteome</keyword>
<dbReference type="InterPro" id="IPR050585">
    <property type="entry name" value="Xaa-Pro_dipeptidyl-ppase/CocE"/>
</dbReference>
<dbReference type="Gene3D" id="3.40.50.1820">
    <property type="entry name" value="alpha/beta hydrolase"/>
    <property type="match status" value="1"/>
</dbReference>
<dbReference type="InterPro" id="IPR029058">
    <property type="entry name" value="AB_hydrolase_fold"/>
</dbReference>
<accession>A0A9W8IF57</accession>
<dbReference type="SUPFAM" id="SSF53474">
    <property type="entry name" value="alpha/beta-Hydrolases"/>
    <property type="match status" value="1"/>
</dbReference>
<evidence type="ECO:0000259" key="1">
    <source>
        <dbReference type="Pfam" id="PF00326"/>
    </source>
</evidence>
<reference evidence="2" key="1">
    <citation type="submission" date="2022-07" db="EMBL/GenBank/DDBJ databases">
        <title>Phylogenomic reconstructions and comparative analyses of Kickxellomycotina fungi.</title>
        <authorList>
            <person name="Reynolds N.K."/>
            <person name="Stajich J.E."/>
            <person name="Barry K."/>
            <person name="Grigoriev I.V."/>
            <person name="Crous P."/>
            <person name="Smith M.E."/>
        </authorList>
    </citation>
    <scope>NUCLEOTIDE SEQUENCE</scope>
    <source>
        <strain evidence="2">NRRL 1566</strain>
    </source>
</reference>
<evidence type="ECO:0000313" key="2">
    <source>
        <dbReference type="EMBL" id="KAJ2849179.1"/>
    </source>
</evidence>
<dbReference type="EMBL" id="JANBUW010000099">
    <property type="protein sequence ID" value="KAJ2849179.1"/>
    <property type="molecule type" value="Genomic_DNA"/>
</dbReference>
<dbReference type="InterPro" id="IPR001375">
    <property type="entry name" value="Peptidase_S9_cat"/>
</dbReference>
<dbReference type="GO" id="GO:0006508">
    <property type="term" value="P:proteolysis"/>
    <property type="evidence" value="ECO:0007669"/>
    <property type="project" value="InterPro"/>
</dbReference>
<comment type="caution">
    <text evidence="2">The sequence shown here is derived from an EMBL/GenBank/DDBJ whole genome shotgun (WGS) entry which is preliminary data.</text>
</comment>
<name>A0A9W8IF57_9FUNG</name>
<dbReference type="Proteomes" id="UP001139887">
    <property type="component" value="Unassembled WGS sequence"/>
</dbReference>
<gene>
    <name evidence="2" type="primary">dap2</name>
    <name evidence="2" type="ORF">IWW36_002814</name>
</gene>
<evidence type="ECO:0000313" key="3">
    <source>
        <dbReference type="Proteomes" id="UP001139887"/>
    </source>
</evidence>
<dbReference type="GO" id="GO:0008236">
    <property type="term" value="F:serine-type peptidase activity"/>
    <property type="evidence" value="ECO:0007669"/>
    <property type="project" value="InterPro"/>
</dbReference>
<dbReference type="SUPFAM" id="SSF82171">
    <property type="entry name" value="DPP6 N-terminal domain-like"/>
    <property type="match status" value="1"/>
</dbReference>
<feature type="domain" description="Peptidase S9 prolyl oligopeptidase catalytic" evidence="1">
    <location>
        <begin position="474"/>
        <end position="679"/>
    </location>
</feature>
<protein>
    <submittedName>
        <fullName evidence="2">Esterase lipase thioesterase active site</fullName>
    </submittedName>
</protein>
<dbReference type="AlphaFoldDB" id="A0A9W8IF57"/>
<sequence>MAATKTIAPFGSWKSPLTASAVASASNSVSMARIDAANPSWVYWLESRPQEGGRLVLLCKQVDDYSDSTLRELTADKKWNVRTAVHEYGGGAYAVYDGLVVFANWADQGVYFLDTNGDSKEPQRIAEQADKLRYASFAVHPSKKFAVCVREDHRESDIKALAAIVAIPLPQTSNSEGPTKDIVLFNSTDFVSSPAFSPMNNELAFYAWNHPDMNWDATTLYCASMVLDNKGIPKSLDHLRAIAGASDSNKRESIYQPRFDEDGVLHFISDRSGFWNPYYLGAEGEIHMSLGSPVDAEFAGPEWAFGESTMQPVPGSKFSIVVTYAQGGEHKLGILNVATHAIEDLPVPGWTEMGSFQLGKSRSGEPVLVLIAGGPSERMSLFTYYINSISAQKLCGQQSSAQDPLSGYISMPQEIAFSTKLPPFSSTESCKATAYAFYYPPTNKEFEGPANELPPLLVLSHGGPTAAASSVLQNKIQYWTSRGIAVADVNYGGSTGYGREYRERLYPHFGEVDVQDCCAAALHLAESGKVDRNRLSIMGGSAGGFTTLACLAFRPDVFAVGASLYGISDLEVLAKETHKFEAKYPEHLVGPYPEARDEYKRRSPLHSVDKLACPAIFLQGLEDKIVPPNQATLMVDALKQKGIQVAHIEFEGEQHGFRKSENIVRALEAQLYFFGKILGFQPADQIDPVPIYNN</sequence>